<dbReference type="Proteomes" id="UP001211065">
    <property type="component" value="Unassembled WGS sequence"/>
</dbReference>
<name>A0AAD5U880_9FUNG</name>
<sequence length="178" mass="20466">MGINNYFENHRVISETNIEAKKKENSPLSKKKNVLLHRDDIKLLSQAESKETPIANGILESKTEKKNSEIKETVCKETFIDLTQDNVEALVSEKSDFQENLQNNCYGVFNSTPLKSQFLDFFESKEITKEDMDKINPTVLSVMKSFDENYEQFLNNTAKNLALSKNAFNALFQKSIRK</sequence>
<comment type="caution">
    <text evidence="1">The sequence shown here is derived from an EMBL/GenBank/DDBJ whole genome shotgun (WGS) entry which is preliminary data.</text>
</comment>
<protein>
    <submittedName>
        <fullName evidence="1">Uncharacterized protein</fullName>
    </submittedName>
</protein>
<dbReference type="AlphaFoldDB" id="A0AAD5U880"/>
<accession>A0AAD5U880</accession>
<proteinExistence type="predicted"/>
<gene>
    <name evidence="1" type="ORF">HK099_005236</name>
</gene>
<evidence type="ECO:0000313" key="2">
    <source>
        <dbReference type="Proteomes" id="UP001211065"/>
    </source>
</evidence>
<organism evidence="1 2">
    <name type="scientific">Clydaea vesicula</name>
    <dbReference type="NCBI Taxonomy" id="447962"/>
    <lineage>
        <taxon>Eukaryota</taxon>
        <taxon>Fungi</taxon>
        <taxon>Fungi incertae sedis</taxon>
        <taxon>Chytridiomycota</taxon>
        <taxon>Chytridiomycota incertae sedis</taxon>
        <taxon>Chytridiomycetes</taxon>
        <taxon>Lobulomycetales</taxon>
        <taxon>Lobulomycetaceae</taxon>
        <taxon>Clydaea</taxon>
    </lineage>
</organism>
<evidence type="ECO:0000313" key="1">
    <source>
        <dbReference type="EMBL" id="KAJ3228226.1"/>
    </source>
</evidence>
<keyword evidence="2" id="KW-1185">Reference proteome</keyword>
<reference evidence="1" key="1">
    <citation type="submission" date="2020-05" db="EMBL/GenBank/DDBJ databases">
        <title>Phylogenomic resolution of chytrid fungi.</title>
        <authorList>
            <person name="Stajich J.E."/>
            <person name="Amses K."/>
            <person name="Simmons R."/>
            <person name="Seto K."/>
            <person name="Myers J."/>
            <person name="Bonds A."/>
            <person name="Quandt C.A."/>
            <person name="Barry K."/>
            <person name="Liu P."/>
            <person name="Grigoriev I."/>
            <person name="Longcore J.E."/>
            <person name="James T.Y."/>
        </authorList>
    </citation>
    <scope>NUCLEOTIDE SEQUENCE</scope>
    <source>
        <strain evidence="1">JEL0476</strain>
    </source>
</reference>
<dbReference type="EMBL" id="JADGJW010000004">
    <property type="protein sequence ID" value="KAJ3228226.1"/>
    <property type="molecule type" value="Genomic_DNA"/>
</dbReference>